<evidence type="ECO:0000256" key="2">
    <source>
        <dbReference type="ARBA" id="ARBA00010199"/>
    </source>
</evidence>
<dbReference type="AlphaFoldDB" id="A0A4P6HIR2"/>
<dbReference type="CDD" id="cd13136">
    <property type="entry name" value="MATE_DinF_like"/>
    <property type="match status" value="1"/>
</dbReference>
<dbReference type="InterPro" id="IPR050222">
    <property type="entry name" value="MATE_MdtK"/>
</dbReference>
<evidence type="ECO:0000256" key="7">
    <source>
        <dbReference type="SAM" id="Phobius"/>
    </source>
</evidence>
<feature type="transmembrane region" description="Helical" evidence="7">
    <location>
        <begin position="126"/>
        <end position="149"/>
    </location>
</feature>
<dbReference type="InterPro" id="IPR002528">
    <property type="entry name" value="MATE_fam"/>
</dbReference>
<evidence type="ECO:0000256" key="3">
    <source>
        <dbReference type="ARBA" id="ARBA00022448"/>
    </source>
</evidence>
<evidence type="ECO:0000256" key="6">
    <source>
        <dbReference type="ARBA" id="ARBA00023136"/>
    </source>
</evidence>
<feature type="transmembrane region" description="Helical" evidence="7">
    <location>
        <begin position="348"/>
        <end position="369"/>
    </location>
</feature>
<dbReference type="PANTHER" id="PTHR43298:SF2">
    <property type="entry name" value="FMN_FAD EXPORTER YEEO-RELATED"/>
    <property type="match status" value="1"/>
</dbReference>
<dbReference type="OrthoDB" id="9789527at2"/>
<dbReference type="RefSeq" id="WP_129349702.1">
    <property type="nucleotide sequence ID" value="NZ_CP026538.1"/>
</dbReference>
<name>A0A4P6HIR2_9BACT</name>
<keyword evidence="6 7" id="KW-0472">Membrane</keyword>
<evidence type="ECO:0000256" key="4">
    <source>
        <dbReference type="ARBA" id="ARBA00022692"/>
    </source>
</evidence>
<organism evidence="8 9">
    <name type="scientific">Solidesulfovibrio carbinolicus</name>
    <dbReference type="NCBI Taxonomy" id="296842"/>
    <lineage>
        <taxon>Bacteria</taxon>
        <taxon>Pseudomonadati</taxon>
        <taxon>Thermodesulfobacteriota</taxon>
        <taxon>Desulfovibrionia</taxon>
        <taxon>Desulfovibrionales</taxon>
        <taxon>Desulfovibrionaceae</taxon>
        <taxon>Solidesulfovibrio</taxon>
    </lineage>
</organism>
<comment type="similarity">
    <text evidence="2">Belongs to the multi antimicrobial extrusion (MATE) (TC 2.A.66.1) family.</text>
</comment>
<gene>
    <name evidence="8" type="ORF">C3Y92_03940</name>
</gene>
<evidence type="ECO:0000256" key="5">
    <source>
        <dbReference type="ARBA" id="ARBA00022989"/>
    </source>
</evidence>
<accession>A0A4P6HIR2</accession>
<keyword evidence="4 7" id="KW-0812">Transmembrane</keyword>
<feature type="transmembrane region" description="Helical" evidence="7">
    <location>
        <begin position="7"/>
        <end position="26"/>
    </location>
</feature>
<feature type="transmembrane region" description="Helical" evidence="7">
    <location>
        <begin position="38"/>
        <end position="60"/>
    </location>
</feature>
<dbReference type="PANTHER" id="PTHR43298">
    <property type="entry name" value="MULTIDRUG RESISTANCE PROTEIN NORM-RELATED"/>
    <property type="match status" value="1"/>
</dbReference>
<feature type="transmembrane region" description="Helical" evidence="7">
    <location>
        <begin position="161"/>
        <end position="180"/>
    </location>
</feature>
<comment type="subcellular location">
    <subcellularLocation>
        <location evidence="1">Membrane</location>
        <topology evidence="1">Multi-pass membrane protein</topology>
    </subcellularLocation>
</comment>
<keyword evidence="9" id="KW-1185">Reference proteome</keyword>
<dbReference type="Proteomes" id="UP000293296">
    <property type="component" value="Chromosome"/>
</dbReference>
<feature type="transmembrane region" description="Helical" evidence="7">
    <location>
        <begin position="186"/>
        <end position="205"/>
    </location>
</feature>
<dbReference type="GO" id="GO:0005886">
    <property type="term" value="C:plasma membrane"/>
    <property type="evidence" value="ECO:0007669"/>
    <property type="project" value="TreeGrafter"/>
</dbReference>
<protein>
    <submittedName>
        <fullName evidence="8">MATE family efflux transporter</fullName>
    </submittedName>
</protein>
<feature type="transmembrane region" description="Helical" evidence="7">
    <location>
        <begin position="312"/>
        <end position="328"/>
    </location>
</feature>
<keyword evidence="5 7" id="KW-1133">Transmembrane helix</keyword>
<evidence type="ECO:0000256" key="1">
    <source>
        <dbReference type="ARBA" id="ARBA00004141"/>
    </source>
</evidence>
<dbReference type="NCBIfam" id="TIGR00797">
    <property type="entry name" value="matE"/>
    <property type="match status" value="1"/>
</dbReference>
<feature type="transmembrane region" description="Helical" evidence="7">
    <location>
        <begin position="381"/>
        <end position="400"/>
    </location>
</feature>
<sequence length="436" mass="47521">MTHKAYLSIAVPFILATITTPLLGAVDMGVMGRLPDPAYIGGVSIGVVIFNTIYWLFGFLRVSTTGMSSQALGAADRKLCLLALMRPLAIALAVGTAIILLQKPILAFSLYFMRPEPDVARLVETYFSILVWGAPCVLANYVMLGWLMGQIKLRASLVLQISTNALNIVLSVLFVLGFGWGVPGVAAATLLAQTGAVALGVWLIWRHFAVRLDEVPWGELFNRQVVAEIVRVNGDLFIRTLCLLVVTNMFVAKGASYGKDILAGNAIILQIQYLMAYFFDGLANASSVVAGKAVGKKDPALFDRCVSLSWQWCLYGSILVSVAYGLTWDGVFRLFTSIPEVLEAGRDFAHWMTVFPFCASVGLVFYGIFSGSMQTAPVRNSMLQALAFYVVAQVCLTPLFDNHGLLFAFLLFALGRSVFLGRYVPATRLAFRRAHG</sequence>
<dbReference type="EMBL" id="CP026538">
    <property type="protein sequence ID" value="QAZ66436.1"/>
    <property type="molecule type" value="Genomic_DNA"/>
</dbReference>
<feature type="transmembrane region" description="Helical" evidence="7">
    <location>
        <begin position="81"/>
        <end position="106"/>
    </location>
</feature>
<proteinExistence type="inferred from homology"/>
<dbReference type="GO" id="GO:0015297">
    <property type="term" value="F:antiporter activity"/>
    <property type="evidence" value="ECO:0007669"/>
    <property type="project" value="InterPro"/>
</dbReference>
<dbReference type="KEGG" id="dcb:C3Y92_03940"/>
<reference evidence="8 9" key="1">
    <citation type="submission" date="2018-02" db="EMBL/GenBank/DDBJ databases">
        <title>Genome sequence of Desulfovibrio carbinolicus DSM 3852.</title>
        <authorList>
            <person name="Wilbanks E."/>
            <person name="Skennerton C.T."/>
            <person name="Orphan V.J."/>
        </authorList>
    </citation>
    <scope>NUCLEOTIDE SEQUENCE [LARGE SCALE GENOMIC DNA]</scope>
    <source>
        <strain evidence="8 9">DSM 3852</strain>
    </source>
</reference>
<dbReference type="Pfam" id="PF01554">
    <property type="entry name" value="MatE"/>
    <property type="match status" value="2"/>
</dbReference>
<evidence type="ECO:0000313" key="8">
    <source>
        <dbReference type="EMBL" id="QAZ66436.1"/>
    </source>
</evidence>
<evidence type="ECO:0000313" key="9">
    <source>
        <dbReference type="Proteomes" id="UP000293296"/>
    </source>
</evidence>
<keyword evidence="3" id="KW-0813">Transport</keyword>
<dbReference type="InterPro" id="IPR044644">
    <property type="entry name" value="DinF-like"/>
</dbReference>
<dbReference type="GO" id="GO:0042910">
    <property type="term" value="F:xenobiotic transmembrane transporter activity"/>
    <property type="evidence" value="ECO:0007669"/>
    <property type="project" value="InterPro"/>
</dbReference>
<feature type="transmembrane region" description="Helical" evidence="7">
    <location>
        <begin position="406"/>
        <end position="424"/>
    </location>
</feature>